<protein>
    <submittedName>
        <fullName evidence="2">Uncharacterized protein</fullName>
    </submittedName>
</protein>
<evidence type="ECO:0000256" key="1">
    <source>
        <dbReference type="SAM" id="Phobius"/>
    </source>
</evidence>
<organism evidence="2 3">
    <name type="scientific">Ustilaginoidea virens</name>
    <name type="common">Rice false smut fungus</name>
    <name type="synonym">Villosiclava virens</name>
    <dbReference type="NCBI Taxonomy" id="1159556"/>
    <lineage>
        <taxon>Eukaryota</taxon>
        <taxon>Fungi</taxon>
        <taxon>Dikarya</taxon>
        <taxon>Ascomycota</taxon>
        <taxon>Pezizomycotina</taxon>
        <taxon>Sordariomycetes</taxon>
        <taxon>Hypocreomycetidae</taxon>
        <taxon>Hypocreales</taxon>
        <taxon>Clavicipitaceae</taxon>
        <taxon>Ustilaginoidea</taxon>
    </lineage>
</organism>
<accession>A0A8E5HKV8</accession>
<evidence type="ECO:0000313" key="3">
    <source>
        <dbReference type="Proteomes" id="UP000027002"/>
    </source>
</evidence>
<dbReference type="EMBL" id="CP072753">
    <property type="protein sequence ID" value="QUC17128.1"/>
    <property type="molecule type" value="Genomic_DNA"/>
</dbReference>
<feature type="transmembrane region" description="Helical" evidence="1">
    <location>
        <begin position="28"/>
        <end position="54"/>
    </location>
</feature>
<sequence length="153" mass="17604">MVASITRARQLNKGGPTGRIADRDKTAAFLYLVRICTLRLGWLCVLALVTSAFWDKKWRLVLKPIKQQQAKMQSRPSIARYTAHYTSVLRWGFQSIWKGLFHAIQHALRRNHLQGLISTRFAPVSSSPKTVLLPTLMRFRNSPRFIRRNICAS</sequence>
<evidence type="ECO:0000313" key="2">
    <source>
        <dbReference type="EMBL" id="QUC17128.1"/>
    </source>
</evidence>
<dbReference type="RefSeq" id="XP_042994801.1">
    <property type="nucleotide sequence ID" value="XM_043138867.1"/>
</dbReference>
<dbReference type="GeneID" id="66062147"/>
<keyword evidence="1" id="KW-1133">Transmembrane helix</keyword>
<dbReference type="Proteomes" id="UP000027002">
    <property type="component" value="Chromosome 1"/>
</dbReference>
<keyword evidence="1" id="KW-0472">Membrane</keyword>
<proteinExistence type="predicted"/>
<dbReference type="AlphaFoldDB" id="A0A8E5HKV8"/>
<keyword evidence="1" id="KW-0812">Transmembrane</keyword>
<name>A0A8E5HKV8_USTVR</name>
<dbReference type="KEGG" id="uvi:66062147"/>
<reference evidence="2" key="1">
    <citation type="submission" date="2020-03" db="EMBL/GenBank/DDBJ databases">
        <title>A mixture of massive structural variations and highly conserved coding sequences in Ustilaginoidea virens genome.</title>
        <authorList>
            <person name="Zhang K."/>
            <person name="Zhao Z."/>
            <person name="Zhang Z."/>
            <person name="Li Y."/>
            <person name="Hsiang T."/>
            <person name="Sun W."/>
        </authorList>
    </citation>
    <scope>NUCLEOTIDE SEQUENCE</scope>
    <source>
        <strain evidence="2">UV-8b</strain>
    </source>
</reference>
<gene>
    <name evidence="2" type="ORF">UV8b_01369</name>
</gene>
<keyword evidence="3" id="KW-1185">Reference proteome</keyword>